<dbReference type="Proteomes" id="UP000027997">
    <property type="component" value="Unassembled WGS sequence"/>
</dbReference>
<evidence type="ECO:0000313" key="2">
    <source>
        <dbReference type="Proteomes" id="UP000027997"/>
    </source>
</evidence>
<dbReference type="AlphaFoldDB" id="A0A081K709"/>
<sequence length="173" mass="18980">MDAASYMYLRTAVHYHSEIPKTMPDVNMRVGSFFNDKDVVTVIAGKYLSGCILEDGKDNKPVTEYIVTSNAKPSPAHVSGLEEARSFAAAGLYSDNNDKAAVKCVGGCGGRFVIMYRGKVGTVSEITKTHDQQNPHCTRKMVASNSISQMKPWSVTPYNLDQLYTHRPLGAQN</sequence>
<name>A0A081K709_9GAMM</name>
<protein>
    <submittedName>
        <fullName evidence="1">Uncharacterized protein</fullName>
    </submittedName>
</protein>
<gene>
    <name evidence="1" type="ORF">GV64_03515</name>
</gene>
<proteinExistence type="predicted"/>
<evidence type="ECO:0000313" key="1">
    <source>
        <dbReference type="EMBL" id="KEI69935.1"/>
    </source>
</evidence>
<organism evidence="1 2">
    <name type="scientific">Endozoicomonas elysicola</name>
    <dbReference type="NCBI Taxonomy" id="305900"/>
    <lineage>
        <taxon>Bacteria</taxon>
        <taxon>Pseudomonadati</taxon>
        <taxon>Pseudomonadota</taxon>
        <taxon>Gammaproteobacteria</taxon>
        <taxon>Oceanospirillales</taxon>
        <taxon>Endozoicomonadaceae</taxon>
        <taxon>Endozoicomonas</taxon>
    </lineage>
</organism>
<reference evidence="1 2" key="1">
    <citation type="submission" date="2014-06" db="EMBL/GenBank/DDBJ databases">
        <title>Whole Genome Sequences of Three Symbiotic Endozoicomonas Bacteria.</title>
        <authorList>
            <person name="Neave M.J."/>
            <person name="Apprill A."/>
            <person name="Voolstra C.R."/>
        </authorList>
    </citation>
    <scope>NUCLEOTIDE SEQUENCE [LARGE SCALE GENOMIC DNA]</scope>
    <source>
        <strain evidence="1 2">DSM 22380</strain>
    </source>
</reference>
<accession>A0A081K709</accession>
<comment type="caution">
    <text evidence="1">The sequence shown here is derived from an EMBL/GenBank/DDBJ whole genome shotgun (WGS) entry which is preliminary data.</text>
</comment>
<dbReference type="RefSeq" id="WP_020584573.1">
    <property type="nucleotide sequence ID" value="NZ_JOJP01000001.1"/>
</dbReference>
<keyword evidence="2" id="KW-1185">Reference proteome</keyword>
<dbReference type="EMBL" id="JOJP01000001">
    <property type="protein sequence ID" value="KEI69935.1"/>
    <property type="molecule type" value="Genomic_DNA"/>
</dbReference>